<gene>
    <name evidence="1" type="ORF">Tci_640837</name>
</gene>
<accession>A0A699K2W5</accession>
<dbReference type="AlphaFoldDB" id="A0A699K2W5"/>
<organism evidence="1">
    <name type="scientific">Tanacetum cinerariifolium</name>
    <name type="common">Dalmatian daisy</name>
    <name type="synonym">Chrysanthemum cinerariifolium</name>
    <dbReference type="NCBI Taxonomy" id="118510"/>
    <lineage>
        <taxon>Eukaryota</taxon>
        <taxon>Viridiplantae</taxon>
        <taxon>Streptophyta</taxon>
        <taxon>Embryophyta</taxon>
        <taxon>Tracheophyta</taxon>
        <taxon>Spermatophyta</taxon>
        <taxon>Magnoliopsida</taxon>
        <taxon>eudicotyledons</taxon>
        <taxon>Gunneridae</taxon>
        <taxon>Pentapetalae</taxon>
        <taxon>asterids</taxon>
        <taxon>campanulids</taxon>
        <taxon>Asterales</taxon>
        <taxon>Asteraceae</taxon>
        <taxon>Asteroideae</taxon>
        <taxon>Anthemideae</taxon>
        <taxon>Anthemidinae</taxon>
        <taxon>Tanacetum</taxon>
    </lineage>
</organism>
<protein>
    <submittedName>
        <fullName evidence="1">RNA-directed DNA polymerase, eukaryota, reverse transcriptase zinc-binding domain protein</fullName>
    </submittedName>
</protein>
<proteinExistence type="predicted"/>
<keyword evidence="1" id="KW-0808">Transferase</keyword>
<feature type="non-terminal residue" evidence="1">
    <location>
        <position position="339"/>
    </location>
</feature>
<feature type="non-terminal residue" evidence="1">
    <location>
        <position position="1"/>
    </location>
</feature>
<dbReference type="PANTHER" id="PTHR36617">
    <property type="entry name" value="PROTEIN, PUTATIVE-RELATED"/>
    <property type="match status" value="1"/>
</dbReference>
<keyword evidence="1" id="KW-0548">Nucleotidyltransferase</keyword>
<keyword evidence="1" id="KW-0695">RNA-directed DNA polymerase</keyword>
<dbReference type="EMBL" id="BKCJ010469230">
    <property type="protein sequence ID" value="GFA68865.1"/>
    <property type="molecule type" value="Genomic_DNA"/>
</dbReference>
<evidence type="ECO:0000313" key="1">
    <source>
        <dbReference type="EMBL" id="GFA68865.1"/>
    </source>
</evidence>
<name>A0A699K2W5_TANCI</name>
<reference evidence="1" key="1">
    <citation type="journal article" date="2019" name="Sci. Rep.">
        <title>Draft genome of Tanacetum cinerariifolium, the natural source of mosquito coil.</title>
        <authorList>
            <person name="Yamashiro T."/>
            <person name="Shiraishi A."/>
            <person name="Satake H."/>
            <person name="Nakayama K."/>
        </authorList>
    </citation>
    <scope>NUCLEOTIDE SEQUENCE</scope>
</reference>
<dbReference type="PANTHER" id="PTHR36617:SF15">
    <property type="entry name" value="REVERSE TRANSCRIPTASE ZINC-BINDING DOMAIN-CONTAINING PROTEIN"/>
    <property type="match status" value="1"/>
</dbReference>
<sequence>RRAMLCTGVPTSTIVEKGMGIGDVISLLWFERSLPRYCIQFIEVKDDNENRLRNQIMFHIYAEKNLMTQMEGMVAPFFFFSRKTDSPIVKRTVSGPILTDFLLARRFIMELILQYRSEALYCLGGIKAASFFEKKNENTAKGAPFRLKARSRYTICLFFKVPMKVLQNMESIRARFFNGADVNSKKPSWVGWKSVLPGKDVGGLGNSLWVRVVKALHGEDGKIGKKVQPRYPSTWLNIINEIESLKLHGIDLVSFITPKLGNGVNSSFWDVAWCGNIAFKNLVPRLYALESMKNIEVTSKLSHGGLKFSFRRNPRGGVEQAQFERLKEMVEGVTLSNSN</sequence>
<comment type="caution">
    <text evidence="1">The sequence shown here is derived from an EMBL/GenBank/DDBJ whole genome shotgun (WGS) entry which is preliminary data.</text>
</comment>
<dbReference type="GO" id="GO:0003964">
    <property type="term" value="F:RNA-directed DNA polymerase activity"/>
    <property type="evidence" value="ECO:0007669"/>
    <property type="project" value="UniProtKB-KW"/>
</dbReference>